<evidence type="ECO:0000313" key="4">
    <source>
        <dbReference type="Proteomes" id="UP000198625"/>
    </source>
</evidence>
<organism evidence="3 4">
    <name type="scientific">Proteiniborus ethanoligenes</name>
    <dbReference type="NCBI Taxonomy" id="415015"/>
    <lineage>
        <taxon>Bacteria</taxon>
        <taxon>Bacillati</taxon>
        <taxon>Bacillota</taxon>
        <taxon>Clostridia</taxon>
        <taxon>Eubacteriales</taxon>
        <taxon>Proteiniborus</taxon>
    </lineage>
</organism>
<evidence type="ECO:0000256" key="1">
    <source>
        <dbReference type="SAM" id="Phobius"/>
    </source>
</evidence>
<dbReference type="PROSITE" id="PS50222">
    <property type="entry name" value="EF_HAND_2"/>
    <property type="match status" value="1"/>
</dbReference>
<keyword evidence="1" id="KW-0812">Transmembrane</keyword>
<evidence type="ECO:0000313" key="3">
    <source>
        <dbReference type="EMBL" id="SDZ25995.1"/>
    </source>
</evidence>
<feature type="domain" description="EF-hand" evidence="2">
    <location>
        <begin position="294"/>
        <end position="329"/>
    </location>
</feature>
<accession>A0A1H3RKV9</accession>
<dbReference type="GO" id="GO:0005509">
    <property type="term" value="F:calcium ion binding"/>
    <property type="evidence" value="ECO:0007669"/>
    <property type="project" value="InterPro"/>
</dbReference>
<keyword evidence="1" id="KW-1133">Transmembrane helix</keyword>
<evidence type="ECO:0000259" key="2">
    <source>
        <dbReference type="PROSITE" id="PS50222"/>
    </source>
</evidence>
<keyword evidence="4" id="KW-1185">Reference proteome</keyword>
<dbReference type="RefSeq" id="WP_091731660.1">
    <property type="nucleotide sequence ID" value="NZ_FNQE01000028.1"/>
</dbReference>
<proteinExistence type="predicted"/>
<dbReference type="InterPro" id="IPR002048">
    <property type="entry name" value="EF_hand_dom"/>
</dbReference>
<reference evidence="3 4" key="1">
    <citation type="submission" date="2016-10" db="EMBL/GenBank/DDBJ databases">
        <authorList>
            <person name="de Groot N.N."/>
        </authorList>
    </citation>
    <scope>NUCLEOTIDE SEQUENCE [LARGE SCALE GENOMIC DNA]</scope>
    <source>
        <strain evidence="3 4">DSM 21650</strain>
    </source>
</reference>
<keyword evidence="1" id="KW-0472">Membrane</keyword>
<gene>
    <name evidence="3" type="ORF">SAMN05660462_02418</name>
</gene>
<name>A0A1H3RKV9_9FIRM</name>
<dbReference type="OrthoDB" id="1900207at2"/>
<dbReference type="EMBL" id="FNQE01000028">
    <property type="protein sequence ID" value="SDZ25995.1"/>
    <property type="molecule type" value="Genomic_DNA"/>
</dbReference>
<dbReference type="AlphaFoldDB" id="A0A1H3RKV9"/>
<dbReference type="Proteomes" id="UP000198625">
    <property type="component" value="Unassembled WGS sequence"/>
</dbReference>
<protein>
    <recommendedName>
        <fullName evidence="2">EF-hand domain-containing protein</fullName>
    </recommendedName>
</protein>
<dbReference type="STRING" id="415015.SAMN05660462_02418"/>
<feature type="transmembrane region" description="Helical" evidence="1">
    <location>
        <begin position="204"/>
        <end position="221"/>
    </location>
</feature>
<sequence length="351" mass="41166">MKTKNKRNLIFILIFFPVFLWISLSFTNESQKYLKPYSVGNKGKEGVSIIYEVLKDTGYTTNLVFKEVHLGKGDTLQIVIEAKGSQLDIYEEDIKKWLEDGGNLLYLTAEWKSLDPSYGREIDKYILLEEEKAIAYSLGKGLLILGEPQIISNKALTQNTDGAYWILTQIENRHINSISFNEYYHYSQARQPSLWKDMPKEIKFIVYEIILFIALIIYYHGKRFGGIIPFHEEVERIENEYIYSAASLYKKGELRKEAIESFYKDFLTNLENTLGVYNLKDNNWIQIWENERLPSLKEGKRLYELMDIDEDAKITSKEMLQIVSIIEHLNKILSKRRETNWKELKGDIHSI</sequence>